<accession>A0A6J4NFD7</accession>
<evidence type="ECO:0000313" key="1">
    <source>
        <dbReference type="EMBL" id="CAA9386769.1"/>
    </source>
</evidence>
<dbReference type="EMBL" id="CADCUW010000042">
    <property type="protein sequence ID" value="CAA9386769.1"/>
    <property type="molecule type" value="Genomic_DNA"/>
</dbReference>
<protein>
    <submittedName>
        <fullName evidence="1">Uncharacterized protein</fullName>
    </submittedName>
</protein>
<sequence length="64" mass="6985">MPVLGTSEASSAFTSAAGVSCRCRWAASITRLARDDALRAPLAFSHRTSRDPGRIRRPVPRLFN</sequence>
<reference evidence="1" key="1">
    <citation type="submission" date="2020-02" db="EMBL/GenBank/DDBJ databases">
        <authorList>
            <person name="Meier V. D."/>
        </authorList>
    </citation>
    <scope>NUCLEOTIDE SEQUENCE</scope>
    <source>
        <strain evidence="1">AVDCRST_MAG01</strain>
    </source>
</reference>
<dbReference type="AlphaFoldDB" id="A0A6J4NFD7"/>
<organism evidence="1">
    <name type="scientific">uncultured Rubrobacteraceae bacterium</name>
    <dbReference type="NCBI Taxonomy" id="349277"/>
    <lineage>
        <taxon>Bacteria</taxon>
        <taxon>Bacillati</taxon>
        <taxon>Actinomycetota</taxon>
        <taxon>Rubrobacteria</taxon>
        <taxon>Rubrobacterales</taxon>
        <taxon>Rubrobacteraceae</taxon>
        <taxon>environmental samples</taxon>
    </lineage>
</organism>
<proteinExistence type="predicted"/>
<name>A0A6J4NFD7_9ACTN</name>
<gene>
    <name evidence="1" type="ORF">AVDCRST_MAG01-01-274</name>
</gene>